<reference evidence="1 2" key="1">
    <citation type="submission" date="2020-02" db="EMBL/GenBank/DDBJ databases">
        <authorList>
            <person name="Hogendoorn C."/>
        </authorList>
    </citation>
    <scope>NUCLEOTIDE SEQUENCE [LARGE SCALE GENOMIC DNA]</scope>
    <source>
        <strain evidence="1">METHB21</strain>
    </source>
</reference>
<accession>A0A8S0XGW9</accession>
<name>A0A8S0XGW9_9GAMM</name>
<keyword evidence="2" id="KW-1185">Reference proteome</keyword>
<dbReference type="Proteomes" id="UP000494216">
    <property type="component" value="Unassembled WGS sequence"/>
</dbReference>
<organism evidence="1 2">
    <name type="scientific">Candidatus Methylobacter favarea</name>
    <dbReference type="NCBI Taxonomy" id="2707345"/>
    <lineage>
        <taxon>Bacteria</taxon>
        <taxon>Pseudomonadati</taxon>
        <taxon>Pseudomonadota</taxon>
        <taxon>Gammaproteobacteria</taxon>
        <taxon>Methylococcales</taxon>
        <taxon>Methylococcaceae</taxon>
        <taxon>Methylobacter</taxon>
    </lineage>
</organism>
<comment type="caution">
    <text evidence="1">The sequence shown here is derived from an EMBL/GenBank/DDBJ whole genome shotgun (WGS) entry which is preliminary data.</text>
</comment>
<protein>
    <submittedName>
        <fullName evidence="1">Uncharacterized protein</fullName>
    </submittedName>
</protein>
<dbReference type="AlphaFoldDB" id="A0A8S0XGW9"/>
<sequence length="43" mass="5017">MREDRYDYHYTKAVLAKGEVLSLNKLNNTSRDKIISVKTKLGF</sequence>
<gene>
    <name evidence="1" type="ORF">METHB2_40079</name>
</gene>
<evidence type="ECO:0000313" key="2">
    <source>
        <dbReference type="Proteomes" id="UP000494216"/>
    </source>
</evidence>
<evidence type="ECO:0000313" key="1">
    <source>
        <dbReference type="EMBL" id="CAA9891379.1"/>
    </source>
</evidence>
<dbReference type="EMBL" id="CADCXN010000069">
    <property type="protein sequence ID" value="CAA9891379.1"/>
    <property type="molecule type" value="Genomic_DNA"/>
</dbReference>
<proteinExistence type="predicted"/>